<name>A0A368LI90_9VIBR</name>
<dbReference type="RefSeq" id="WP_086960240.1">
    <property type="nucleotide sequence ID" value="NZ_AP018681.1"/>
</dbReference>
<sequence>MLLYRIDIIDVHVVNGDFSVAQNYLADFSQWVKALSGFLVPIEDVSAMTLKVDEAIAELNAM</sequence>
<evidence type="ECO:0000313" key="1">
    <source>
        <dbReference type="EMBL" id="RCS70462.1"/>
    </source>
</evidence>
<dbReference type="EMBL" id="QPGL01000002">
    <property type="protein sequence ID" value="RCS70462.1"/>
    <property type="molecule type" value="Genomic_DNA"/>
</dbReference>
<dbReference type="Proteomes" id="UP000252479">
    <property type="component" value="Unassembled WGS sequence"/>
</dbReference>
<gene>
    <name evidence="1" type="ORF">CIK83_13600</name>
</gene>
<dbReference type="GeneID" id="303189956"/>
<accession>A0A368LI90</accession>
<comment type="caution">
    <text evidence="1">The sequence shown here is derived from an EMBL/GenBank/DDBJ whole genome shotgun (WGS) entry which is preliminary data.</text>
</comment>
<evidence type="ECO:0000313" key="2">
    <source>
        <dbReference type="Proteomes" id="UP000252479"/>
    </source>
</evidence>
<protein>
    <submittedName>
        <fullName evidence="1">Uncharacterized protein</fullName>
    </submittedName>
</protein>
<reference evidence="1 2" key="1">
    <citation type="journal article" date="2017" name="Elife">
        <title>Extensive horizontal gene transfer in cheese-associated bacteria.</title>
        <authorList>
            <person name="Bonham K.S."/>
            <person name="Wolfe B.E."/>
            <person name="Dutton R.J."/>
        </authorList>
    </citation>
    <scope>NUCLEOTIDE SEQUENCE [LARGE SCALE GENOMIC DNA]</scope>
    <source>
        <strain evidence="1 2">JB196</strain>
    </source>
</reference>
<dbReference type="AlphaFoldDB" id="A0A368LI90"/>
<organism evidence="1 2">
    <name type="scientific">Vibrio casei</name>
    <dbReference type="NCBI Taxonomy" id="673372"/>
    <lineage>
        <taxon>Bacteria</taxon>
        <taxon>Pseudomonadati</taxon>
        <taxon>Pseudomonadota</taxon>
        <taxon>Gammaproteobacteria</taxon>
        <taxon>Vibrionales</taxon>
        <taxon>Vibrionaceae</taxon>
        <taxon>Vibrio</taxon>
    </lineage>
</organism>
<proteinExistence type="predicted"/>
<keyword evidence="2" id="KW-1185">Reference proteome</keyword>